<name>A0AAW0DHD5_9AGAR</name>
<accession>A0AAW0DHD5</accession>
<organism evidence="3 4">
    <name type="scientific">Paramarasmius palmivorus</name>
    <dbReference type="NCBI Taxonomy" id="297713"/>
    <lineage>
        <taxon>Eukaryota</taxon>
        <taxon>Fungi</taxon>
        <taxon>Dikarya</taxon>
        <taxon>Basidiomycota</taxon>
        <taxon>Agaricomycotina</taxon>
        <taxon>Agaricomycetes</taxon>
        <taxon>Agaricomycetidae</taxon>
        <taxon>Agaricales</taxon>
        <taxon>Marasmiineae</taxon>
        <taxon>Marasmiaceae</taxon>
        <taxon>Paramarasmius</taxon>
    </lineage>
</organism>
<dbReference type="Pfam" id="PF03949">
    <property type="entry name" value="Malic_M"/>
    <property type="match status" value="1"/>
</dbReference>
<dbReference type="EC" id="1.1.1.38" evidence="3"/>
<dbReference type="GO" id="GO:0005739">
    <property type="term" value="C:mitochondrion"/>
    <property type="evidence" value="ECO:0007669"/>
    <property type="project" value="TreeGrafter"/>
</dbReference>
<dbReference type="GO" id="GO:0006108">
    <property type="term" value="P:malate metabolic process"/>
    <property type="evidence" value="ECO:0007669"/>
    <property type="project" value="TreeGrafter"/>
</dbReference>
<comment type="caution">
    <text evidence="3">The sequence shown here is derived from an EMBL/GenBank/DDBJ whole genome shotgun (WGS) entry which is preliminary data.</text>
</comment>
<dbReference type="InterPro" id="IPR036291">
    <property type="entry name" value="NAD(P)-bd_dom_sf"/>
</dbReference>
<dbReference type="PRINTS" id="PR00072">
    <property type="entry name" value="MALOXRDTASE"/>
</dbReference>
<dbReference type="PANTHER" id="PTHR23406">
    <property type="entry name" value="MALIC ENZYME-RELATED"/>
    <property type="match status" value="1"/>
</dbReference>
<sequence>MAAIGVTKTRLEDQRFVIYGAGSAGLGIARQLRDAILSTSDNQQITGEEANSRFWLVDKHGLIKESIVASGQVRQDLMEFVRKEESFQSSDESGLLEVVKQVKPTVLIGCSTHAGAFTQEVVEAMQEGLGEQGRPIIFPLSNPSRLVEVTPEDAYRWTKGRALIATGSPFDPVGEEKYEIAECNNALIYPGLGLGSIISQSKSLTDTMIIAGAQRLAALAPSLKDPTAALLPDFADAPEVNLEVAVAVIEQAIKEGSAGGSVNGWSEEEIRDRVREKVWKPVYGTYVYDEAGME</sequence>
<dbReference type="PANTHER" id="PTHR23406:SF34">
    <property type="entry name" value="NAD-DEPENDENT MALIC ENZYME, MITOCHONDRIAL"/>
    <property type="match status" value="1"/>
</dbReference>
<evidence type="ECO:0000313" key="3">
    <source>
        <dbReference type="EMBL" id="KAK7049757.1"/>
    </source>
</evidence>
<gene>
    <name evidence="3" type="primary">MAE1_1</name>
    <name evidence="3" type="ORF">VNI00_005788</name>
</gene>
<evidence type="ECO:0000256" key="1">
    <source>
        <dbReference type="PIRSR" id="PIRSR000106-2"/>
    </source>
</evidence>
<dbReference type="EMBL" id="JAYKXP010000016">
    <property type="protein sequence ID" value="KAK7049757.1"/>
    <property type="molecule type" value="Genomic_DNA"/>
</dbReference>
<dbReference type="AlphaFoldDB" id="A0AAW0DHD5"/>
<dbReference type="PIRSF" id="PIRSF000106">
    <property type="entry name" value="ME"/>
    <property type="match status" value="1"/>
</dbReference>
<reference evidence="3 4" key="1">
    <citation type="submission" date="2024-01" db="EMBL/GenBank/DDBJ databases">
        <title>A draft genome for a cacao thread blight-causing isolate of Paramarasmius palmivorus.</title>
        <authorList>
            <person name="Baruah I.K."/>
            <person name="Bukari Y."/>
            <person name="Amoako-Attah I."/>
            <person name="Meinhardt L.W."/>
            <person name="Bailey B.A."/>
            <person name="Cohen S.P."/>
        </authorList>
    </citation>
    <scope>NUCLEOTIDE SEQUENCE [LARGE SCALE GENOMIC DNA]</scope>
    <source>
        <strain evidence="3 4">GH-12</strain>
    </source>
</reference>
<evidence type="ECO:0000313" key="4">
    <source>
        <dbReference type="Proteomes" id="UP001383192"/>
    </source>
</evidence>
<feature type="binding site" evidence="1">
    <location>
        <position position="142"/>
    </location>
    <ligand>
        <name>(S)-malate</name>
        <dbReference type="ChEBI" id="CHEBI:15589"/>
    </ligand>
</feature>
<dbReference type="GO" id="GO:0005829">
    <property type="term" value="C:cytosol"/>
    <property type="evidence" value="ECO:0007669"/>
    <property type="project" value="TreeGrafter"/>
</dbReference>
<dbReference type="Gene3D" id="3.40.50.720">
    <property type="entry name" value="NAD(P)-binding Rossmann-like Domain"/>
    <property type="match status" value="1"/>
</dbReference>
<keyword evidence="4" id="KW-1185">Reference proteome</keyword>
<evidence type="ECO:0000259" key="2">
    <source>
        <dbReference type="SMART" id="SM00919"/>
    </source>
</evidence>
<dbReference type="SUPFAM" id="SSF51735">
    <property type="entry name" value="NAD(P)-binding Rossmann-fold domains"/>
    <property type="match status" value="1"/>
</dbReference>
<dbReference type="SMART" id="SM00919">
    <property type="entry name" value="Malic_M"/>
    <property type="match status" value="1"/>
</dbReference>
<dbReference type="InterPro" id="IPR001891">
    <property type="entry name" value="Malic_OxRdtase"/>
</dbReference>
<keyword evidence="3" id="KW-0560">Oxidoreductase</keyword>
<feature type="domain" description="Malic enzyme NAD-binding" evidence="2">
    <location>
        <begin position="1"/>
        <end position="253"/>
    </location>
</feature>
<dbReference type="GO" id="GO:0051287">
    <property type="term" value="F:NAD binding"/>
    <property type="evidence" value="ECO:0007669"/>
    <property type="project" value="InterPro"/>
</dbReference>
<protein>
    <submittedName>
        <fullName evidence="3">NAD-dependent malic enzyme, mitochondrial</fullName>
        <ecNumber evidence="3">1.1.1.38</ecNumber>
    </submittedName>
</protein>
<feature type="binding site" evidence="1">
    <location>
        <position position="184"/>
    </location>
    <ligand>
        <name>(S)-malate</name>
        <dbReference type="ChEBI" id="CHEBI:15589"/>
    </ligand>
</feature>
<dbReference type="InterPro" id="IPR012302">
    <property type="entry name" value="Malic_NAD-bd"/>
</dbReference>
<dbReference type="Proteomes" id="UP001383192">
    <property type="component" value="Unassembled WGS sequence"/>
</dbReference>
<dbReference type="GO" id="GO:0004471">
    <property type="term" value="F:malate dehydrogenase (decarboxylating) (NAD+) activity"/>
    <property type="evidence" value="ECO:0007669"/>
    <property type="project" value="TreeGrafter"/>
</dbReference>
<proteinExistence type="predicted"/>